<dbReference type="EMBL" id="JSYN01000015">
    <property type="protein sequence ID" value="KIA93364.1"/>
    <property type="molecule type" value="Genomic_DNA"/>
</dbReference>
<dbReference type="PRINTS" id="PR01438">
    <property type="entry name" value="UNVRSLSTRESS"/>
</dbReference>
<dbReference type="RefSeq" id="WP_039476727.1">
    <property type="nucleotide sequence ID" value="NZ_JSYN01000015.1"/>
</dbReference>
<dbReference type="InterPro" id="IPR006016">
    <property type="entry name" value="UspA"/>
</dbReference>
<feature type="domain" description="UspA" evidence="2">
    <location>
        <begin position="5"/>
        <end position="147"/>
    </location>
</feature>
<evidence type="ECO:0000256" key="1">
    <source>
        <dbReference type="ARBA" id="ARBA00008791"/>
    </source>
</evidence>
<organism evidence="3 4">
    <name type="scientific">Pedobacter kyungheensis</name>
    <dbReference type="NCBI Taxonomy" id="1069985"/>
    <lineage>
        <taxon>Bacteria</taxon>
        <taxon>Pseudomonadati</taxon>
        <taxon>Bacteroidota</taxon>
        <taxon>Sphingobacteriia</taxon>
        <taxon>Sphingobacteriales</taxon>
        <taxon>Sphingobacteriaceae</taxon>
        <taxon>Pedobacter</taxon>
    </lineage>
</organism>
<dbReference type="Pfam" id="PF00582">
    <property type="entry name" value="Usp"/>
    <property type="match status" value="1"/>
</dbReference>
<evidence type="ECO:0000313" key="4">
    <source>
        <dbReference type="Proteomes" id="UP000031246"/>
    </source>
</evidence>
<dbReference type="InterPro" id="IPR014729">
    <property type="entry name" value="Rossmann-like_a/b/a_fold"/>
</dbReference>
<dbReference type="Proteomes" id="UP000031246">
    <property type="component" value="Unassembled WGS sequence"/>
</dbReference>
<dbReference type="CDD" id="cd00293">
    <property type="entry name" value="USP-like"/>
    <property type="match status" value="1"/>
</dbReference>
<sequence>MSTYLVPVDFSKTADHAAKYAARLSFAMTNAKIILLNAYYVSEYESILPTPDMLITTDDRIADEISNRLAALEKLKTKLLEINPQAEVEVYLTRDTILRSVIDRVNREEIELIIIGSNGKKAKDESDIGSNAIKISKSSPVPVLVVPPKADYQSIRKAVLACDFKKVKEVIPIRALKNILSKHALELLVLNIHSGDNIDQNEEHFLHDMLKDFSPAYHYSDHPDTIKGIVTFAKNEGAQLIIALPKKYSFFESLLHESVSQKLTIKSHVPVLLLKD</sequence>
<dbReference type="OrthoDB" id="9788959at2"/>
<proteinExistence type="inferred from homology"/>
<protein>
    <recommendedName>
        <fullName evidence="2">UspA domain-containing protein</fullName>
    </recommendedName>
</protein>
<comment type="similarity">
    <text evidence="1">Belongs to the universal stress protein A family.</text>
</comment>
<dbReference type="InterPro" id="IPR006015">
    <property type="entry name" value="Universal_stress_UspA"/>
</dbReference>
<evidence type="ECO:0000313" key="3">
    <source>
        <dbReference type="EMBL" id="KIA93364.1"/>
    </source>
</evidence>
<evidence type="ECO:0000259" key="2">
    <source>
        <dbReference type="Pfam" id="PF00582"/>
    </source>
</evidence>
<gene>
    <name evidence="3" type="ORF">OC25_13080</name>
</gene>
<dbReference type="SUPFAM" id="SSF52402">
    <property type="entry name" value="Adenine nucleotide alpha hydrolases-like"/>
    <property type="match status" value="2"/>
</dbReference>
<dbReference type="AlphaFoldDB" id="A0A0C1FZV2"/>
<name>A0A0C1FZV2_9SPHI</name>
<accession>A0A0C1FZV2</accession>
<dbReference type="Gene3D" id="3.40.50.620">
    <property type="entry name" value="HUPs"/>
    <property type="match status" value="2"/>
</dbReference>
<dbReference type="PANTHER" id="PTHR46268:SF6">
    <property type="entry name" value="UNIVERSAL STRESS PROTEIN UP12"/>
    <property type="match status" value="1"/>
</dbReference>
<comment type="caution">
    <text evidence="3">The sequence shown here is derived from an EMBL/GenBank/DDBJ whole genome shotgun (WGS) entry which is preliminary data.</text>
</comment>
<dbReference type="PANTHER" id="PTHR46268">
    <property type="entry name" value="STRESS RESPONSE PROTEIN NHAX"/>
    <property type="match status" value="1"/>
</dbReference>
<reference evidence="3 4" key="1">
    <citation type="submission" date="2014-10" db="EMBL/GenBank/DDBJ databases">
        <title>Pedobacter Kyungheensis.</title>
        <authorList>
            <person name="Anderson B.M."/>
            <person name="Newman J.D."/>
        </authorList>
    </citation>
    <scope>NUCLEOTIDE SEQUENCE [LARGE SCALE GENOMIC DNA]</scope>
    <source>
        <strain evidence="3 4">KACC 16221</strain>
    </source>
</reference>
<keyword evidence="4" id="KW-1185">Reference proteome</keyword>